<evidence type="ECO:0000313" key="2">
    <source>
        <dbReference type="Proteomes" id="UP001281147"/>
    </source>
</evidence>
<proteinExistence type="predicted"/>
<protein>
    <submittedName>
        <fullName evidence="1">Uncharacterized protein</fullName>
    </submittedName>
</protein>
<evidence type="ECO:0000313" key="1">
    <source>
        <dbReference type="EMBL" id="KAK3717413.1"/>
    </source>
</evidence>
<organism evidence="1 2">
    <name type="scientific">Vermiconidia calcicola</name>
    <dbReference type="NCBI Taxonomy" id="1690605"/>
    <lineage>
        <taxon>Eukaryota</taxon>
        <taxon>Fungi</taxon>
        <taxon>Dikarya</taxon>
        <taxon>Ascomycota</taxon>
        <taxon>Pezizomycotina</taxon>
        <taxon>Dothideomycetes</taxon>
        <taxon>Dothideomycetidae</taxon>
        <taxon>Mycosphaerellales</taxon>
        <taxon>Extremaceae</taxon>
        <taxon>Vermiconidia</taxon>
    </lineage>
</organism>
<sequence length="251" mass="28317">MAKLFASKARVAPTPYPKLLFHSLRSFQLLASLIVGGIMAYFTWHLRHDDKKEPWTFIWLFSASLASIASLTFTICLHCFTGLRPQLNLAINSLLAFLWALSWSLLTWYMSPTLAHMCDVEQWDNDVGIMVCRMYKALFTFTLLGLISTLAALGLDIYVRRKQTSRGMYRLQDVDVKNRPEPTRGPFTDDGPTYGSAALSAPRESGVWDEAPRRSTGPYNEQPVGLDYNGGYSHPEEFGKYDTGYRGPQIG</sequence>
<reference evidence="1" key="1">
    <citation type="submission" date="2023-07" db="EMBL/GenBank/DDBJ databases">
        <title>Black Yeasts Isolated from many extreme environments.</title>
        <authorList>
            <person name="Coleine C."/>
            <person name="Stajich J.E."/>
            <person name="Selbmann L."/>
        </authorList>
    </citation>
    <scope>NUCLEOTIDE SEQUENCE</scope>
    <source>
        <strain evidence="1">CCFEE 5714</strain>
    </source>
</reference>
<comment type="caution">
    <text evidence="1">The sequence shown here is derived from an EMBL/GenBank/DDBJ whole genome shotgun (WGS) entry which is preliminary data.</text>
</comment>
<name>A0ACC3NJU2_9PEZI</name>
<dbReference type="EMBL" id="JAUTXU010000037">
    <property type="protein sequence ID" value="KAK3717413.1"/>
    <property type="molecule type" value="Genomic_DNA"/>
</dbReference>
<accession>A0ACC3NJU2</accession>
<keyword evidence="2" id="KW-1185">Reference proteome</keyword>
<dbReference type="Proteomes" id="UP001281147">
    <property type="component" value="Unassembled WGS sequence"/>
</dbReference>
<gene>
    <name evidence="1" type="ORF">LTR37_005802</name>
</gene>